<keyword evidence="3" id="KW-0547">Nucleotide-binding</keyword>
<dbReference type="PROSITE" id="PS50011">
    <property type="entry name" value="PROTEIN_KINASE_DOM"/>
    <property type="match status" value="1"/>
</dbReference>
<evidence type="ECO:0000256" key="2">
    <source>
        <dbReference type="ARBA" id="ARBA00022679"/>
    </source>
</evidence>
<gene>
    <name evidence="7" type="ORF">DC041_0009678</name>
</gene>
<dbReference type="SUPFAM" id="SSF56112">
    <property type="entry name" value="Protein kinase-like (PK-like)"/>
    <property type="match status" value="1"/>
</dbReference>
<sequence>MLVQHKKTSNFFALKILDKAKIIKLKQVQHTLNEKRILQAIDFPFLIRLEYSFKNEVYLFLGLEYVSGGEMFSYLRRKGRFR</sequence>
<dbReference type="GO" id="GO:0005634">
    <property type="term" value="C:nucleus"/>
    <property type="evidence" value="ECO:0007669"/>
    <property type="project" value="TreeGrafter"/>
</dbReference>
<dbReference type="STRING" id="6184.A0A430QP68"/>
<dbReference type="EMBL" id="QMKO01001499">
    <property type="protein sequence ID" value="RTG89498.1"/>
    <property type="molecule type" value="Genomic_DNA"/>
</dbReference>
<keyword evidence="5" id="KW-0067">ATP-binding</keyword>
<evidence type="ECO:0000256" key="1">
    <source>
        <dbReference type="ARBA" id="ARBA00022527"/>
    </source>
</evidence>
<dbReference type="PANTHER" id="PTHR24353:SF153">
    <property type="entry name" value="CAMP-DEPENDENT PROTEIN KINASE CATALYTIC SUBUNIT 1"/>
    <property type="match status" value="1"/>
</dbReference>
<dbReference type="Gene3D" id="3.30.200.20">
    <property type="entry name" value="Phosphorylase Kinase, domain 1"/>
    <property type="match status" value="1"/>
</dbReference>
<name>A0A430QP68_SCHBO</name>
<keyword evidence="8" id="KW-1185">Reference proteome</keyword>
<keyword evidence="4 7" id="KW-0418">Kinase</keyword>
<evidence type="ECO:0000313" key="7">
    <source>
        <dbReference type="EMBL" id="RTG89498.1"/>
    </source>
</evidence>
<dbReference type="GO" id="GO:0005524">
    <property type="term" value="F:ATP binding"/>
    <property type="evidence" value="ECO:0007669"/>
    <property type="project" value="UniProtKB-KW"/>
</dbReference>
<dbReference type="AlphaFoldDB" id="A0A430QP68"/>
<evidence type="ECO:0000256" key="3">
    <source>
        <dbReference type="ARBA" id="ARBA00022741"/>
    </source>
</evidence>
<dbReference type="Proteomes" id="UP000290809">
    <property type="component" value="Unassembled WGS sequence"/>
</dbReference>
<reference evidence="7 8" key="1">
    <citation type="journal article" date="2019" name="PLoS Pathog.">
        <title>Genome sequence of the bovine parasite Schistosoma bovis Tanzania.</title>
        <authorList>
            <person name="Oey H."/>
            <person name="Zakrzewski M."/>
            <person name="Gobert G."/>
            <person name="Gravermann K."/>
            <person name="Stoye J."/>
            <person name="Jones M."/>
            <person name="Mcmanus D."/>
            <person name="Krause L."/>
        </authorList>
    </citation>
    <scope>NUCLEOTIDE SEQUENCE [LARGE SCALE GENOMIC DNA]</scope>
    <source>
        <strain evidence="7 8">TAN1997</strain>
    </source>
</reference>
<accession>A0A430QP68</accession>
<evidence type="ECO:0000256" key="5">
    <source>
        <dbReference type="ARBA" id="ARBA00022840"/>
    </source>
</evidence>
<keyword evidence="1" id="KW-0723">Serine/threonine-protein kinase</keyword>
<dbReference type="GO" id="GO:0005952">
    <property type="term" value="C:cAMP-dependent protein kinase complex"/>
    <property type="evidence" value="ECO:0007669"/>
    <property type="project" value="TreeGrafter"/>
</dbReference>
<comment type="caution">
    <text evidence="7">The sequence shown here is derived from an EMBL/GenBank/DDBJ whole genome shotgun (WGS) entry which is preliminary data.</text>
</comment>
<feature type="domain" description="Protein kinase" evidence="6">
    <location>
        <begin position="1"/>
        <end position="82"/>
    </location>
</feature>
<dbReference type="GO" id="GO:0004691">
    <property type="term" value="F:cAMP-dependent protein kinase activity"/>
    <property type="evidence" value="ECO:0007669"/>
    <property type="project" value="TreeGrafter"/>
</dbReference>
<evidence type="ECO:0000259" key="6">
    <source>
        <dbReference type="PROSITE" id="PS50011"/>
    </source>
</evidence>
<dbReference type="InterPro" id="IPR000719">
    <property type="entry name" value="Prot_kinase_dom"/>
</dbReference>
<dbReference type="PANTHER" id="PTHR24353">
    <property type="entry name" value="CYCLIC NUCLEOTIDE-DEPENDENT PROTEIN KINASE"/>
    <property type="match status" value="1"/>
</dbReference>
<evidence type="ECO:0000313" key="8">
    <source>
        <dbReference type="Proteomes" id="UP000290809"/>
    </source>
</evidence>
<dbReference type="InterPro" id="IPR011009">
    <property type="entry name" value="Kinase-like_dom_sf"/>
</dbReference>
<keyword evidence="2" id="KW-0808">Transferase</keyword>
<organism evidence="7 8">
    <name type="scientific">Schistosoma bovis</name>
    <name type="common">Blood fluke</name>
    <dbReference type="NCBI Taxonomy" id="6184"/>
    <lineage>
        <taxon>Eukaryota</taxon>
        <taxon>Metazoa</taxon>
        <taxon>Spiralia</taxon>
        <taxon>Lophotrochozoa</taxon>
        <taxon>Platyhelminthes</taxon>
        <taxon>Trematoda</taxon>
        <taxon>Digenea</taxon>
        <taxon>Strigeidida</taxon>
        <taxon>Schistosomatoidea</taxon>
        <taxon>Schistosomatidae</taxon>
        <taxon>Schistosoma</taxon>
    </lineage>
</organism>
<dbReference type="Pfam" id="PF00069">
    <property type="entry name" value="Pkinase"/>
    <property type="match status" value="1"/>
</dbReference>
<dbReference type="GO" id="GO:0005829">
    <property type="term" value="C:cytosol"/>
    <property type="evidence" value="ECO:0007669"/>
    <property type="project" value="TreeGrafter"/>
</dbReference>
<proteinExistence type="predicted"/>
<evidence type="ECO:0000256" key="4">
    <source>
        <dbReference type="ARBA" id="ARBA00022777"/>
    </source>
</evidence>
<protein>
    <submittedName>
        <fullName evidence="7">Protein kinase A</fullName>
    </submittedName>
</protein>